<keyword evidence="4" id="KW-1185">Reference proteome</keyword>
<comment type="caution">
    <text evidence="3">The sequence shown here is derived from an EMBL/GenBank/DDBJ whole genome shotgun (WGS) entry which is preliminary data.</text>
</comment>
<gene>
    <name evidence="3" type="ORF">D0809_08445</name>
    <name evidence="2" type="ORF">EV142_102563</name>
</gene>
<keyword evidence="1" id="KW-0472">Membrane</keyword>
<keyword evidence="1" id="KW-1133">Transmembrane helix</keyword>
<dbReference type="Proteomes" id="UP000298340">
    <property type="component" value="Unassembled WGS sequence"/>
</dbReference>
<sequence>MKKLELNQMESLSGGTNKRNCFLLGFFAVASLGLGAFASIGAAAAVGISAGAGVTGMASNCF</sequence>
<name>A0A4Y7UH55_9FLAO</name>
<proteinExistence type="predicted"/>
<evidence type="ECO:0000313" key="5">
    <source>
        <dbReference type="Proteomes" id="UP000298340"/>
    </source>
</evidence>
<reference evidence="2 4" key="1">
    <citation type="journal article" date="2015" name="Stand. Genomic Sci.">
        <title>Genomic Encyclopedia of Bacterial and Archaeal Type Strains, Phase III: the genomes of soil and plant-associated and newly described type strains.</title>
        <authorList>
            <person name="Whitman W.B."/>
            <person name="Woyke T."/>
            <person name="Klenk H.P."/>
            <person name="Zhou Y."/>
            <person name="Lilburn T.G."/>
            <person name="Beck B.J."/>
            <person name="De Vos P."/>
            <person name="Vandamme P."/>
            <person name="Eisen J.A."/>
            <person name="Garrity G."/>
            <person name="Hugenholtz P."/>
            <person name="Kyrpides N.C."/>
        </authorList>
    </citation>
    <scope>NUCLEOTIDE SEQUENCE [LARGE SCALE GENOMIC DNA]</scope>
    <source>
        <strain evidence="2 4">P5626</strain>
    </source>
</reference>
<reference evidence="2" key="3">
    <citation type="submission" date="2019-03" db="EMBL/GenBank/DDBJ databases">
        <authorList>
            <person name="Whitman W."/>
            <person name="Huntemann M."/>
            <person name="Clum A."/>
            <person name="Pillay M."/>
            <person name="Palaniappan K."/>
            <person name="Varghese N."/>
            <person name="Mikhailova N."/>
            <person name="Stamatis D."/>
            <person name="Reddy T."/>
            <person name="Daum C."/>
            <person name="Shapiro N."/>
            <person name="Ivanova N."/>
            <person name="Kyrpides N."/>
            <person name="Woyke T."/>
        </authorList>
    </citation>
    <scope>NUCLEOTIDE SEQUENCE</scope>
    <source>
        <strain evidence="2">P5626</strain>
    </source>
</reference>
<feature type="transmembrane region" description="Helical" evidence="1">
    <location>
        <begin position="21"/>
        <end position="48"/>
    </location>
</feature>
<reference evidence="3 5" key="2">
    <citation type="journal article" date="2018" name="Syst. Appl. Microbiol.">
        <title>Flavobacterium circumlabens sp. nov. and Flavobacterium cupreum sp. nov., two psychrotrophic species isolated from Antarctic environmental samples.</title>
        <authorList>
            <person name="Kralova S."/>
            <person name="Busse H.J."/>
            <person name="Svec P."/>
            <person name="Maslanova I."/>
            <person name="Stankova E."/>
            <person name="Bartak M."/>
            <person name="Sedlacek I."/>
        </authorList>
    </citation>
    <scope>NUCLEOTIDE SEQUENCE [LARGE SCALE GENOMIC DNA]</scope>
    <source>
        <strain evidence="3 5">CCM 8828</strain>
    </source>
</reference>
<dbReference type="Proteomes" id="UP000295270">
    <property type="component" value="Unassembled WGS sequence"/>
</dbReference>
<organism evidence="3 5">
    <name type="scientific">Flavobacterium circumlabens</name>
    <dbReference type="NCBI Taxonomy" id="2133765"/>
    <lineage>
        <taxon>Bacteria</taxon>
        <taxon>Pseudomonadati</taxon>
        <taxon>Bacteroidota</taxon>
        <taxon>Flavobacteriia</taxon>
        <taxon>Flavobacteriales</taxon>
        <taxon>Flavobacteriaceae</taxon>
        <taxon>Flavobacterium</taxon>
    </lineage>
</organism>
<dbReference type="AlphaFoldDB" id="A0A4Y7UH55"/>
<dbReference type="RefSeq" id="WP_132033998.1">
    <property type="nucleotide sequence ID" value="NZ_JBDSHJ010000049.1"/>
</dbReference>
<evidence type="ECO:0000313" key="4">
    <source>
        <dbReference type="Proteomes" id="UP000295270"/>
    </source>
</evidence>
<evidence type="ECO:0000256" key="1">
    <source>
        <dbReference type="SAM" id="Phobius"/>
    </source>
</evidence>
<dbReference type="EMBL" id="SLWA01000002">
    <property type="protein sequence ID" value="TCN59943.1"/>
    <property type="molecule type" value="Genomic_DNA"/>
</dbReference>
<protein>
    <recommendedName>
        <fullName evidence="6">Bacteriocin</fullName>
    </recommendedName>
</protein>
<dbReference type="EMBL" id="QWDN01000002">
    <property type="protein sequence ID" value="TEB45189.1"/>
    <property type="molecule type" value="Genomic_DNA"/>
</dbReference>
<accession>A0A4Y7UH55</accession>
<evidence type="ECO:0000313" key="3">
    <source>
        <dbReference type="EMBL" id="TEB45189.1"/>
    </source>
</evidence>
<evidence type="ECO:0008006" key="6">
    <source>
        <dbReference type="Google" id="ProtNLM"/>
    </source>
</evidence>
<evidence type="ECO:0000313" key="2">
    <source>
        <dbReference type="EMBL" id="TCN59943.1"/>
    </source>
</evidence>
<keyword evidence="1" id="KW-0812">Transmembrane</keyword>